<evidence type="ECO:0000259" key="1">
    <source>
        <dbReference type="Pfam" id="PF21623"/>
    </source>
</evidence>
<dbReference type="AlphaFoldDB" id="A0A0A6PG37"/>
<accession>A0A0A6PG37</accession>
<dbReference type="SUPFAM" id="SSF103190">
    <property type="entry name" value="Sensory domain-like"/>
    <property type="match status" value="1"/>
</dbReference>
<organism evidence="2 3">
    <name type="scientific">Candidatus Thiomargarita nelsonii</name>
    <dbReference type="NCBI Taxonomy" id="1003181"/>
    <lineage>
        <taxon>Bacteria</taxon>
        <taxon>Pseudomonadati</taxon>
        <taxon>Pseudomonadota</taxon>
        <taxon>Gammaproteobacteria</taxon>
        <taxon>Thiotrichales</taxon>
        <taxon>Thiotrichaceae</taxon>
        <taxon>Thiomargarita</taxon>
    </lineage>
</organism>
<sequence>MRFATPVCLEGKKRAGIIVFNLVTNTPLFLQKILETQGNYILANQAGFYLHHPDEAKEWGMMEKLKRSHHNIKQDYPDVAKQILSGKEGLVRLNSG</sequence>
<proteinExistence type="predicted"/>
<gene>
    <name evidence="2" type="ORF">PN36_07385</name>
</gene>
<dbReference type="Gene3D" id="3.30.450.20">
    <property type="entry name" value="PAS domain"/>
    <property type="match status" value="1"/>
</dbReference>
<comment type="caution">
    <text evidence="2">The sequence shown here is derived from an EMBL/GenBank/DDBJ whole genome shotgun (WGS) entry which is preliminary data.</text>
</comment>
<name>A0A0A6PG37_9GAMM</name>
<keyword evidence="3" id="KW-1185">Reference proteome</keyword>
<evidence type="ECO:0000313" key="3">
    <source>
        <dbReference type="Proteomes" id="UP000030428"/>
    </source>
</evidence>
<dbReference type="InterPro" id="IPR048760">
    <property type="entry name" value="VP0354-like_sensor_dom"/>
</dbReference>
<dbReference type="InterPro" id="IPR029151">
    <property type="entry name" value="Sensor-like_sf"/>
</dbReference>
<dbReference type="Pfam" id="PF21623">
    <property type="entry name" value="HK_sensor_dom_bact"/>
    <property type="match status" value="1"/>
</dbReference>
<reference evidence="2 3" key="1">
    <citation type="journal article" date="2016" name="Front. Microbiol.">
        <title>Single-Cell (Meta-)Genomics of a Dimorphic Candidatus Thiomargarita nelsonii Reveals Genomic Plasticity.</title>
        <authorList>
            <person name="Flood B.E."/>
            <person name="Fliss P."/>
            <person name="Jones D.S."/>
            <person name="Dick G.J."/>
            <person name="Jain S."/>
            <person name="Kaster A.K."/>
            <person name="Winkel M."/>
            <person name="Mussmann M."/>
            <person name="Bailey J."/>
        </authorList>
    </citation>
    <scope>NUCLEOTIDE SEQUENCE [LARGE SCALE GENOMIC DNA]</scope>
    <source>
        <strain evidence="2">Hydrate Ridge</strain>
    </source>
</reference>
<feature type="domain" description="Histidine kinase VP0354-like sensor" evidence="1">
    <location>
        <begin position="1"/>
        <end position="91"/>
    </location>
</feature>
<dbReference type="EMBL" id="JSZA02000021">
    <property type="protein sequence ID" value="KHD09254.1"/>
    <property type="molecule type" value="Genomic_DNA"/>
</dbReference>
<dbReference type="Proteomes" id="UP000030428">
    <property type="component" value="Unassembled WGS sequence"/>
</dbReference>
<protein>
    <recommendedName>
        <fullName evidence="1">Histidine kinase VP0354-like sensor domain-containing protein</fullName>
    </recommendedName>
</protein>
<evidence type="ECO:0000313" key="2">
    <source>
        <dbReference type="EMBL" id="KHD09254.1"/>
    </source>
</evidence>